<proteinExistence type="predicted"/>
<gene>
    <name evidence="1" type="ORF">FOPG_19797</name>
</gene>
<dbReference type="EMBL" id="KK034555">
    <property type="protein sequence ID" value="EXL63932.1"/>
    <property type="molecule type" value="Genomic_DNA"/>
</dbReference>
<protein>
    <submittedName>
        <fullName evidence="1">Uncharacterized protein</fullName>
    </submittedName>
</protein>
<reference evidence="1" key="2">
    <citation type="submission" date="2014-03" db="EMBL/GenBank/DDBJ databases">
        <title>The Genome Annotation of Fusarium oxysporum PHW808.</title>
        <authorList>
            <consortium name="The Broad Institute Genomics Platform"/>
            <person name="Ma L.-J."/>
            <person name="Corby-Kistler H."/>
            <person name="Broz K."/>
            <person name="Gale L.R."/>
            <person name="Jonkers W."/>
            <person name="O'Donnell K."/>
            <person name="Ploetz R."/>
            <person name="Steinberg C."/>
            <person name="Schwartz D.C."/>
            <person name="VanEtten H."/>
            <person name="Zhou S."/>
            <person name="Young S.K."/>
            <person name="Zeng Q."/>
            <person name="Gargeya S."/>
            <person name="Fitzgerald M."/>
            <person name="Abouelleil A."/>
            <person name="Alvarado L."/>
            <person name="Chapman S.B."/>
            <person name="Gainer-Dewar J."/>
            <person name="Goldberg J."/>
            <person name="Griggs A."/>
            <person name="Gujja S."/>
            <person name="Hansen M."/>
            <person name="Howarth C."/>
            <person name="Imamovic A."/>
            <person name="Ireland A."/>
            <person name="Larimer J."/>
            <person name="McCowan C."/>
            <person name="Murphy C."/>
            <person name="Pearson M."/>
            <person name="Poon T.W."/>
            <person name="Priest M."/>
            <person name="Roberts A."/>
            <person name="Saif S."/>
            <person name="Shea T."/>
            <person name="Sykes S."/>
            <person name="Wortman J."/>
            <person name="Nusbaum C."/>
            <person name="Birren B."/>
        </authorList>
    </citation>
    <scope>NUCLEOTIDE SEQUENCE</scope>
    <source>
        <strain evidence="1">54008</strain>
    </source>
</reference>
<name>X0GJX9_FUSOX</name>
<sequence>MLSSMVSIQVYDNVWTPPLLVLSSSWLQHGARRTKKLYERR</sequence>
<accession>X0GJX9</accession>
<reference evidence="1" key="1">
    <citation type="submission" date="2011-11" db="EMBL/GenBank/DDBJ databases">
        <title>The Genome Sequence of Fusarium oxysporum PHW808.</title>
        <authorList>
            <consortium name="The Broad Institute Genome Sequencing Platform"/>
            <person name="Ma L.-J."/>
            <person name="Gale L.R."/>
            <person name="Schwartz D.C."/>
            <person name="Zhou S."/>
            <person name="Corby-Kistler H."/>
            <person name="Young S.K."/>
            <person name="Zeng Q."/>
            <person name="Gargeya S."/>
            <person name="Fitzgerald M."/>
            <person name="Haas B."/>
            <person name="Abouelleil A."/>
            <person name="Alvarado L."/>
            <person name="Arachchi H.M."/>
            <person name="Berlin A."/>
            <person name="Brown A."/>
            <person name="Chapman S.B."/>
            <person name="Chen Z."/>
            <person name="Dunbar C."/>
            <person name="Freedman E."/>
            <person name="Gearin G."/>
            <person name="Goldberg J."/>
            <person name="Griggs A."/>
            <person name="Gujja S."/>
            <person name="Heiman D."/>
            <person name="Howarth C."/>
            <person name="Larson L."/>
            <person name="Lui A."/>
            <person name="MacDonald P.J.P."/>
            <person name="Montmayeur A."/>
            <person name="Murphy C."/>
            <person name="Neiman D."/>
            <person name="Pearson M."/>
            <person name="Priest M."/>
            <person name="Roberts A."/>
            <person name="Saif S."/>
            <person name="Shea T."/>
            <person name="Shenoy N."/>
            <person name="Sisk P."/>
            <person name="Stolte C."/>
            <person name="Sykes S."/>
            <person name="Wortman J."/>
            <person name="Nusbaum C."/>
            <person name="Birren B."/>
        </authorList>
    </citation>
    <scope>NUCLEOTIDE SEQUENCE [LARGE SCALE GENOMIC DNA]</scope>
    <source>
        <strain evidence="1">54008</strain>
    </source>
</reference>
<dbReference type="HOGENOM" id="CLU_3279544_0_0_1"/>
<dbReference type="AlphaFoldDB" id="X0GJX9"/>
<organism evidence="1">
    <name type="scientific">Fusarium oxysporum f. sp. conglutinans race 2 54008</name>
    <dbReference type="NCBI Taxonomy" id="1089457"/>
    <lineage>
        <taxon>Eukaryota</taxon>
        <taxon>Fungi</taxon>
        <taxon>Dikarya</taxon>
        <taxon>Ascomycota</taxon>
        <taxon>Pezizomycotina</taxon>
        <taxon>Sordariomycetes</taxon>
        <taxon>Hypocreomycetidae</taxon>
        <taxon>Hypocreales</taxon>
        <taxon>Nectriaceae</taxon>
        <taxon>Fusarium</taxon>
        <taxon>Fusarium oxysporum species complex</taxon>
    </lineage>
</organism>
<dbReference type="Proteomes" id="UP000030676">
    <property type="component" value="Unassembled WGS sequence"/>
</dbReference>
<evidence type="ECO:0000313" key="1">
    <source>
        <dbReference type="EMBL" id="EXL63932.1"/>
    </source>
</evidence>